<dbReference type="Gene3D" id="3.30.300.30">
    <property type="match status" value="1"/>
</dbReference>
<protein>
    <submittedName>
        <fullName evidence="3">Class I adenylate-forming enzyme family protein</fullName>
    </submittedName>
</protein>
<reference evidence="3 4" key="1">
    <citation type="submission" date="2024-06" db="EMBL/GenBank/DDBJ databases">
        <authorList>
            <person name="Kaempfer P."/>
            <person name="Viver T."/>
        </authorList>
    </citation>
    <scope>NUCLEOTIDE SEQUENCE [LARGE SCALE GENOMIC DNA]</scope>
    <source>
        <strain evidence="3 4">ST-64</strain>
    </source>
</reference>
<feature type="domain" description="AMP-binding enzyme C-terminal" evidence="2">
    <location>
        <begin position="424"/>
        <end position="498"/>
    </location>
</feature>
<dbReference type="PANTHER" id="PTHR43767:SF1">
    <property type="entry name" value="NONRIBOSOMAL PEPTIDE SYNTHASE PES1 (EUROFUNG)-RELATED"/>
    <property type="match status" value="1"/>
</dbReference>
<dbReference type="InterPro" id="IPR000873">
    <property type="entry name" value="AMP-dep_synth/lig_dom"/>
</dbReference>
<dbReference type="PROSITE" id="PS00455">
    <property type="entry name" value="AMP_BINDING"/>
    <property type="match status" value="1"/>
</dbReference>
<accession>A0ABW8YNK5</accession>
<evidence type="ECO:0000259" key="2">
    <source>
        <dbReference type="Pfam" id="PF13193"/>
    </source>
</evidence>
<dbReference type="PANTHER" id="PTHR43767">
    <property type="entry name" value="LONG-CHAIN-FATTY-ACID--COA LIGASE"/>
    <property type="match status" value="1"/>
</dbReference>
<dbReference type="Proteomes" id="UP001629244">
    <property type="component" value="Unassembled WGS sequence"/>
</dbReference>
<gene>
    <name evidence="3" type="ORF">ABS767_12940</name>
</gene>
<dbReference type="Pfam" id="PF13193">
    <property type="entry name" value="AMP-binding_C"/>
    <property type="match status" value="1"/>
</dbReference>
<dbReference type="InterPro" id="IPR020845">
    <property type="entry name" value="AMP-binding_CS"/>
</dbReference>
<sequence>MASTDTLLSGSFGTLASLLRAHGAERPDHVALIDGDHALTYAAFDRRIDRAAAALQRDGVAPGDRVAIVGRTSIDYLVVMLATLRAGAVVVPLAPSSTSDALAAMVADAAPRHMFFDSATDREFGAIDHPRARRVVMESAEFDDWLGATNAAPVEPTIDPGAPFNIIYSSGTTGVPKGIVQSHAMRWQHILRGRVTGYAPDAVTLISTPLYSNTTLVSVVPALAHGGTLVLMAKFDAGRFLSLAEQYRVTHAMLVPVQYQRLMDFPDFDRFDLSAFRMKTCTSAPFSAALKAEVLRRWPGGLVEIYGMTEGGGTLTLAAHLYPDKLHTVGKPVEGHVVRLIDDAGREVAQGEVGEVVGHSPAMMTHYLNHPGKTRDAEWFDADGRRYIRTGDIGRFDADGFLTLLDRKKDMIISGGFNIYPSDLEAVLMQHPDVADAAVVGVPSRTWGETPVGFVTPAGPDAPDAVRVRQWVADRVGKTQRLSDLLIVDELPRSAIGKVLKRELRDRYLLNHPSE</sequence>
<evidence type="ECO:0000313" key="4">
    <source>
        <dbReference type="Proteomes" id="UP001629244"/>
    </source>
</evidence>
<dbReference type="Pfam" id="PF00501">
    <property type="entry name" value="AMP-binding"/>
    <property type="match status" value="1"/>
</dbReference>
<dbReference type="InterPro" id="IPR045851">
    <property type="entry name" value="AMP-bd_C_sf"/>
</dbReference>
<proteinExistence type="predicted"/>
<evidence type="ECO:0000313" key="3">
    <source>
        <dbReference type="EMBL" id="MFL9841874.1"/>
    </source>
</evidence>
<feature type="domain" description="AMP-dependent synthetase/ligase" evidence="1">
    <location>
        <begin position="20"/>
        <end position="368"/>
    </location>
</feature>
<dbReference type="EMBL" id="JBELQC010000002">
    <property type="protein sequence ID" value="MFL9841874.1"/>
    <property type="molecule type" value="Genomic_DNA"/>
</dbReference>
<dbReference type="InterPro" id="IPR025110">
    <property type="entry name" value="AMP-bd_C"/>
</dbReference>
<organism evidence="3 4">
    <name type="scientific">Sphingomonas plantiphila</name>
    <dbReference type="NCBI Taxonomy" id="3163295"/>
    <lineage>
        <taxon>Bacteria</taxon>
        <taxon>Pseudomonadati</taxon>
        <taxon>Pseudomonadota</taxon>
        <taxon>Alphaproteobacteria</taxon>
        <taxon>Sphingomonadales</taxon>
        <taxon>Sphingomonadaceae</taxon>
        <taxon>Sphingomonas</taxon>
    </lineage>
</organism>
<keyword evidence="4" id="KW-1185">Reference proteome</keyword>
<dbReference type="SUPFAM" id="SSF56801">
    <property type="entry name" value="Acetyl-CoA synthetase-like"/>
    <property type="match status" value="1"/>
</dbReference>
<comment type="caution">
    <text evidence="3">The sequence shown here is derived from an EMBL/GenBank/DDBJ whole genome shotgun (WGS) entry which is preliminary data.</text>
</comment>
<dbReference type="Gene3D" id="3.40.50.12780">
    <property type="entry name" value="N-terminal domain of ligase-like"/>
    <property type="match status" value="1"/>
</dbReference>
<dbReference type="RefSeq" id="WP_408078992.1">
    <property type="nucleotide sequence ID" value="NZ_JBELQC010000002.1"/>
</dbReference>
<dbReference type="InterPro" id="IPR050237">
    <property type="entry name" value="ATP-dep_AMP-bd_enzyme"/>
</dbReference>
<dbReference type="InterPro" id="IPR042099">
    <property type="entry name" value="ANL_N_sf"/>
</dbReference>
<name>A0ABW8YNK5_9SPHN</name>
<evidence type="ECO:0000259" key="1">
    <source>
        <dbReference type="Pfam" id="PF00501"/>
    </source>
</evidence>